<proteinExistence type="predicted"/>
<organism evidence="1 2">
    <name type="scientific">Trifolium medium</name>
    <dbReference type="NCBI Taxonomy" id="97028"/>
    <lineage>
        <taxon>Eukaryota</taxon>
        <taxon>Viridiplantae</taxon>
        <taxon>Streptophyta</taxon>
        <taxon>Embryophyta</taxon>
        <taxon>Tracheophyta</taxon>
        <taxon>Spermatophyta</taxon>
        <taxon>Magnoliopsida</taxon>
        <taxon>eudicotyledons</taxon>
        <taxon>Gunneridae</taxon>
        <taxon>Pentapetalae</taxon>
        <taxon>rosids</taxon>
        <taxon>fabids</taxon>
        <taxon>Fabales</taxon>
        <taxon>Fabaceae</taxon>
        <taxon>Papilionoideae</taxon>
        <taxon>50 kb inversion clade</taxon>
        <taxon>NPAAA clade</taxon>
        <taxon>Hologalegina</taxon>
        <taxon>IRL clade</taxon>
        <taxon>Trifolieae</taxon>
        <taxon>Trifolium</taxon>
    </lineage>
</organism>
<dbReference type="Proteomes" id="UP000265520">
    <property type="component" value="Unassembled WGS sequence"/>
</dbReference>
<sequence length="32" mass="3310">VQRLCSVSGLIQAEAATSSGLVRADVAQCYRG</sequence>
<evidence type="ECO:0000313" key="2">
    <source>
        <dbReference type="Proteomes" id="UP000265520"/>
    </source>
</evidence>
<feature type="non-terminal residue" evidence="1">
    <location>
        <position position="1"/>
    </location>
</feature>
<accession>A0A392RSX3</accession>
<dbReference type="EMBL" id="LXQA010267611">
    <property type="protein sequence ID" value="MCI39459.1"/>
    <property type="molecule type" value="Genomic_DNA"/>
</dbReference>
<protein>
    <submittedName>
        <fullName evidence="1">Uncharacterized protein</fullName>
    </submittedName>
</protein>
<keyword evidence="2" id="KW-1185">Reference proteome</keyword>
<reference evidence="1 2" key="1">
    <citation type="journal article" date="2018" name="Front. Plant Sci.">
        <title>Red Clover (Trifolium pratense) and Zigzag Clover (T. medium) - A Picture of Genomic Similarities and Differences.</title>
        <authorList>
            <person name="Dluhosova J."/>
            <person name="Istvanek J."/>
            <person name="Nedelnik J."/>
            <person name="Repkova J."/>
        </authorList>
    </citation>
    <scope>NUCLEOTIDE SEQUENCE [LARGE SCALE GENOMIC DNA]</scope>
    <source>
        <strain evidence="2">cv. 10/8</strain>
        <tissue evidence="1">Leaf</tissue>
    </source>
</reference>
<evidence type="ECO:0000313" key="1">
    <source>
        <dbReference type="EMBL" id="MCI39459.1"/>
    </source>
</evidence>
<name>A0A392RSX3_9FABA</name>
<comment type="caution">
    <text evidence="1">The sequence shown here is derived from an EMBL/GenBank/DDBJ whole genome shotgun (WGS) entry which is preliminary data.</text>
</comment>
<dbReference type="AlphaFoldDB" id="A0A392RSX3"/>